<dbReference type="RefSeq" id="WP_003464231.1">
    <property type="nucleotide sequence ID" value="NZ_APML01000010.1"/>
</dbReference>
<dbReference type="Pfam" id="PF08245">
    <property type="entry name" value="Mur_ligase_M"/>
    <property type="match status" value="1"/>
</dbReference>
<dbReference type="NCBIfam" id="TIGR01499">
    <property type="entry name" value="folC"/>
    <property type="match status" value="1"/>
</dbReference>
<keyword evidence="5" id="KW-0479">Metal-binding</keyword>
<sequence length="425" mass="48649">MLQTYKEAEEFLWSRRGLGIKPGFERLDILLEYIDHPENTIPTIHIAGTNGKGSTLTFIANALQENGYRVGTFTSPGLPSVRDHMAINHHTISKADFLMCVNRLIPIIQQMDHENHAPTEYEILMAITLLYFKENVDIAVIETCMGGREDVTNRVNPIVTVITTVGYDHMTFLGHRLIDIASHKAGIMKTNVPVIVGNLPEEALAVVEENAKQKQAPSIVYDKDFFITDRQYTRIKQSFTIHTKNHCFPLSIQMAGVHQTDNATLAFMALQSLQERGYVLQEEKIADAFYRTVLPLRIEKVQKYPDVLLDGAHNTASTEQFVHSIDRDDYQHIYVLFSAFRDKQVDQMLTILQQLTNHIIITSFPHPRSLSRNDLSKTNHSIYIEDAEEAYLAIKDKLQKNDLFIITGSLHFVSYMRQRFWDVED</sequence>
<keyword evidence="15" id="KW-1185">Reference proteome</keyword>
<dbReference type="InterPro" id="IPR036565">
    <property type="entry name" value="Mur-like_cat_sf"/>
</dbReference>
<dbReference type="InterPro" id="IPR013221">
    <property type="entry name" value="Mur_ligase_cen"/>
</dbReference>
<dbReference type="Gene3D" id="3.90.190.20">
    <property type="entry name" value="Mur ligase, C-terminal domain"/>
    <property type="match status" value="1"/>
</dbReference>
<evidence type="ECO:0000256" key="6">
    <source>
        <dbReference type="ARBA" id="ARBA00022741"/>
    </source>
</evidence>
<keyword evidence="6 11" id="KW-0547">Nucleotide-binding</keyword>
<dbReference type="PIRSF" id="PIRSF001563">
    <property type="entry name" value="Folylpolyglu_synth"/>
    <property type="match status" value="1"/>
</dbReference>
<evidence type="ECO:0000256" key="9">
    <source>
        <dbReference type="ARBA" id="ARBA00030592"/>
    </source>
</evidence>
<organism evidence="14 15">
    <name type="scientific">Gracilibacillus halophilus YIM-C55.5</name>
    <dbReference type="NCBI Taxonomy" id="1308866"/>
    <lineage>
        <taxon>Bacteria</taxon>
        <taxon>Bacillati</taxon>
        <taxon>Bacillota</taxon>
        <taxon>Bacilli</taxon>
        <taxon>Bacillales</taxon>
        <taxon>Bacillaceae</taxon>
        <taxon>Gracilibacillus</taxon>
    </lineage>
</organism>
<evidence type="ECO:0000256" key="5">
    <source>
        <dbReference type="ARBA" id="ARBA00022723"/>
    </source>
</evidence>
<keyword evidence="4 11" id="KW-0436">Ligase</keyword>
<name>N4WY02_9BACI</name>
<dbReference type="Proteomes" id="UP000012283">
    <property type="component" value="Unassembled WGS sequence"/>
</dbReference>
<evidence type="ECO:0000256" key="4">
    <source>
        <dbReference type="ARBA" id="ARBA00022598"/>
    </source>
</evidence>
<evidence type="ECO:0000256" key="2">
    <source>
        <dbReference type="ARBA" id="ARBA00008276"/>
    </source>
</evidence>
<dbReference type="PANTHER" id="PTHR11136:SF0">
    <property type="entry name" value="DIHYDROFOLATE SYNTHETASE-RELATED"/>
    <property type="match status" value="1"/>
</dbReference>
<comment type="catalytic activity">
    <reaction evidence="10">
        <text>(6S)-5,6,7,8-tetrahydrofolyl-(gamma-L-Glu)(n) + L-glutamate + ATP = (6S)-5,6,7,8-tetrahydrofolyl-(gamma-L-Glu)(n+1) + ADP + phosphate + H(+)</text>
        <dbReference type="Rhea" id="RHEA:10580"/>
        <dbReference type="Rhea" id="RHEA-COMP:14738"/>
        <dbReference type="Rhea" id="RHEA-COMP:14740"/>
        <dbReference type="ChEBI" id="CHEBI:15378"/>
        <dbReference type="ChEBI" id="CHEBI:29985"/>
        <dbReference type="ChEBI" id="CHEBI:30616"/>
        <dbReference type="ChEBI" id="CHEBI:43474"/>
        <dbReference type="ChEBI" id="CHEBI:141005"/>
        <dbReference type="ChEBI" id="CHEBI:456216"/>
        <dbReference type="EC" id="6.3.2.17"/>
    </reaction>
</comment>
<dbReference type="InterPro" id="IPR036615">
    <property type="entry name" value="Mur_ligase_C_dom_sf"/>
</dbReference>
<evidence type="ECO:0000256" key="11">
    <source>
        <dbReference type="PIRNR" id="PIRNR001563"/>
    </source>
</evidence>
<dbReference type="SUPFAM" id="SSF53623">
    <property type="entry name" value="MurD-like peptide ligases, catalytic domain"/>
    <property type="match status" value="1"/>
</dbReference>
<evidence type="ECO:0000256" key="10">
    <source>
        <dbReference type="ARBA" id="ARBA00047493"/>
    </source>
</evidence>
<comment type="caution">
    <text evidence="14">The sequence shown here is derived from an EMBL/GenBank/DDBJ whole genome shotgun (WGS) entry which is preliminary data.</text>
</comment>
<dbReference type="PATRIC" id="fig|1308866.3.peg.567"/>
<comment type="similarity">
    <text evidence="2 11">Belongs to the folylpolyglutamate synthase family.</text>
</comment>
<evidence type="ECO:0000256" key="1">
    <source>
        <dbReference type="ARBA" id="ARBA00001946"/>
    </source>
</evidence>
<dbReference type="GO" id="GO:0008841">
    <property type="term" value="F:dihydrofolate synthase activity"/>
    <property type="evidence" value="ECO:0007669"/>
    <property type="project" value="TreeGrafter"/>
</dbReference>
<evidence type="ECO:0000313" key="14">
    <source>
        <dbReference type="EMBL" id="ENH97946.1"/>
    </source>
</evidence>
<dbReference type="EC" id="6.3.2.17" evidence="3"/>
<evidence type="ECO:0000259" key="13">
    <source>
        <dbReference type="Pfam" id="PF08245"/>
    </source>
</evidence>
<evidence type="ECO:0000256" key="3">
    <source>
        <dbReference type="ARBA" id="ARBA00013025"/>
    </source>
</evidence>
<gene>
    <name evidence="14" type="ORF">J416_02791</name>
</gene>
<protein>
    <recommendedName>
        <fullName evidence="3">tetrahydrofolate synthase</fullName>
        <ecNumber evidence="3">6.3.2.17</ecNumber>
    </recommendedName>
    <alternativeName>
        <fullName evidence="9">Tetrahydrofolylpolyglutamate synthase</fullName>
    </alternativeName>
</protein>
<dbReference type="FunFam" id="3.40.1190.10:FF:000011">
    <property type="entry name" value="Folylpolyglutamate synthase/dihydrofolate synthase"/>
    <property type="match status" value="1"/>
</dbReference>
<evidence type="ECO:0000259" key="12">
    <source>
        <dbReference type="Pfam" id="PF02875"/>
    </source>
</evidence>
<keyword evidence="7 11" id="KW-0067">ATP-binding</keyword>
<dbReference type="InterPro" id="IPR001645">
    <property type="entry name" value="Folylpolyglutamate_synth"/>
</dbReference>
<feature type="domain" description="Mur ligase central" evidence="13">
    <location>
        <begin position="46"/>
        <end position="269"/>
    </location>
</feature>
<dbReference type="eggNOG" id="COG0285">
    <property type="taxonomic scope" value="Bacteria"/>
</dbReference>
<accession>N4WY02</accession>
<dbReference type="AlphaFoldDB" id="N4WY02"/>
<dbReference type="GO" id="GO:0005524">
    <property type="term" value="F:ATP binding"/>
    <property type="evidence" value="ECO:0007669"/>
    <property type="project" value="UniProtKB-KW"/>
</dbReference>
<proteinExistence type="inferred from homology"/>
<dbReference type="GO" id="GO:0005737">
    <property type="term" value="C:cytoplasm"/>
    <property type="evidence" value="ECO:0007669"/>
    <property type="project" value="TreeGrafter"/>
</dbReference>
<evidence type="ECO:0000256" key="8">
    <source>
        <dbReference type="ARBA" id="ARBA00022842"/>
    </source>
</evidence>
<dbReference type="SUPFAM" id="SSF53244">
    <property type="entry name" value="MurD-like peptide ligases, peptide-binding domain"/>
    <property type="match status" value="1"/>
</dbReference>
<evidence type="ECO:0000256" key="7">
    <source>
        <dbReference type="ARBA" id="ARBA00022840"/>
    </source>
</evidence>
<keyword evidence="8" id="KW-0460">Magnesium</keyword>
<dbReference type="GO" id="GO:0004326">
    <property type="term" value="F:tetrahydrofolylpolyglutamate synthase activity"/>
    <property type="evidence" value="ECO:0007669"/>
    <property type="project" value="UniProtKB-EC"/>
</dbReference>
<evidence type="ECO:0000313" key="15">
    <source>
        <dbReference type="Proteomes" id="UP000012283"/>
    </source>
</evidence>
<dbReference type="Pfam" id="PF02875">
    <property type="entry name" value="Mur_ligase_C"/>
    <property type="match status" value="1"/>
</dbReference>
<dbReference type="GO" id="GO:0046872">
    <property type="term" value="F:metal ion binding"/>
    <property type="evidence" value="ECO:0007669"/>
    <property type="project" value="UniProtKB-KW"/>
</dbReference>
<dbReference type="STRING" id="1308866.J416_02791"/>
<dbReference type="PANTHER" id="PTHR11136">
    <property type="entry name" value="FOLYLPOLYGLUTAMATE SYNTHASE-RELATED"/>
    <property type="match status" value="1"/>
</dbReference>
<dbReference type="EMBL" id="APML01000010">
    <property type="protein sequence ID" value="ENH97946.1"/>
    <property type="molecule type" value="Genomic_DNA"/>
</dbReference>
<dbReference type="Gene3D" id="3.40.1190.10">
    <property type="entry name" value="Mur-like, catalytic domain"/>
    <property type="match status" value="1"/>
</dbReference>
<feature type="domain" description="Mur ligase C-terminal" evidence="12">
    <location>
        <begin position="297"/>
        <end position="409"/>
    </location>
</feature>
<comment type="cofactor">
    <cofactor evidence="1">
        <name>Mg(2+)</name>
        <dbReference type="ChEBI" id="CHEBI:18420"/>
    </cofactor>
</comment>
<reference evidence="14 15" key="1">
    <citation type="submission" date="2013-03" db="EMBL/GenBank/DDBJ databases">
        <title>Draft genome sequence of Gracibacillus halophilus YIM-C55.5, a moderately halophilic and thermophilic organism from the Xiaochaidamu salt lake.</title>
        <authorList>
            <person name="Sugumar T."/>
            <person name="Polireddy D.R."/>
            <person name="Antony A."/>
            <person name="Madhava Y.R."/>
            <person name="Sivakumar N."/>
        </authorList>
    </citation>
    <scope>NUCLEOTIDE SEQUENCE [LARGE SCALE GENOMIC DNA]</scope>
    <source>
        <strain evidence="14 15">YIM-C55.5</strain>
    </source>
</reference>
<dbReference type="OrthoDB" id="9809356at2"/>
<dbReference type="InterPro" id="IPR004101">
    <property type="entry name" value="Mur_ligase_C"/>
</dbReference>